<reference evidence="1" key="1">
    <citation type="journal article" date="2019" name="PLoS Negl. Trop. Dis.">
        <title>Revisiting the worldwide diversity of Leptospira species in the environment.</title>
        <authorList>
            <person name="Vincent A.T."/>
            <person name="Schiettekatte O."/>
            <person name="Bourhy P."/>
            <person name="Veyrier F.J."/>
            <person name="Picardeau M."/>
        </authorList>
    </citation>
    <scope>NUCLEOTIDE SEQUENCE [LARGE SCALE GENOMIC DNA]</scope>
    <source>
        <strain evidence="1">201400974</strain>
    </source>
</reference>
<comment type="caution">
    <text evidence="1">The sequence shown here is derived from an EMBL/GenBank/DDBJ whole genome shotgun (WGS) entry which is preliminary data.</text>
</comment>
<proteinExistence type="predicted"/>
<dbReference type="RefSeq" id="WP_210413647.1">
    <property type="nucleotide sequence ID" value="NZ_RQHV01000042.1"/>
</dbReference>
<keyword evidence="2" id="KW-1185">Reference proteome</keyword>
<dbReference type="AlphaFoldDB" id="A0A4V3JX45"/>
<evidence type="ECO:0000313" key="1">
    <source>
        <dbReference type="EMBL" id="TGN10877.1"/>
    </source>
</evidence>
<gene>
    <name evidence="1" type="ORF">EHS11_06755</name>
</gene>
<accession>A0A4V3JX45</accession>
<sequence>MKKISDREGFACGSGEDVLEGTYWVALWFHPTQEISFADDPSDISRFNWREGGAARSVLNQEPVPHFFPKMMQITLNQAYSSGNR</sequence>
<name>A0A4V3JX45_9LEPT</name>
<dbReference type="Proteomes" id="UP000298264">
    <property type="component" value="Unassembled WGS sequence"/>
</dbReference>
<evidence type="ECO:0000313" key="2">
    <source>
        <dbReference type="Proteomes" id="UP000298264"/>
    </source>
</evidence>
<organism evidence="1 2">
    <name type="scientific">Leptospira ilyithenensis</name>
    <dbReference type="NCBI Taxonomy" id="2484901"/>
    <lineage>
        <taxon>Bacteria</taxon>
        <taxon>Pseudomonadati</taxon>
        <taxon>Spirochaetota</taxon>
        <taxon>Spirochaetia</taxon>
        <taxon>Leptospirales</taxon>
        <taxon>Leptospiraceae</taxon>
        <taxon>Leptospira</taxon>
    </lineage>
</organism>
<protein>
    <submittedName>
        <fullName evidence="1">Uncharacterized protein</fullName>
    </submittedName>
</protein>
<dbReference type="EMBL" id="RQHV01000042">
    <property type="protein sequence ID" value="TGN10877.1"/>
    <property type="molecule type" value="Genomic_DNA"/>
</dbReference>